<protein>
    <submittedName>
        <fullName evidence="2">Uncharacterized protein</fullName>
    </submittedName>
</protein>
<comment type="caution">
    <text evidence="2">The sequence shown here is derived from an EMBL/GenBank/DDBJ whole genome shotgun (WGS) entry which is preliminary data.</text>
</comment>
<evidence type="ECO:0000313" key="3">
    <source>
        <dbReference type="Proteomes" id="UP000470446"/>
    </source>
</evidence>
<feature type="transmembrane region" description="Helical" evidence="1">
    <location>
        <begin position="30"/>
        <end position="51"/>
    </location>
</feature>
<keyword evidence="1" id="KW-1133">Transmembrane helix</keyword>
<keyword evidence="1" id="KW-0472">Membrane</keyword>
<feature type="non-terminal residue" evidence="2">
    <location>
        <position position="1"/>
    </location>
</feature>
<accession>A0A7K3Q070</accession>
<sequence length="75" mass="7749">PGIGLAHWWFGQMQDRGAVPEAVDLHVSGFPLLAAVGVGLLTALGAGWAAGRRPARIKPGQALAEASVERLRPGV</sequence>
<gene>
    <name evidence="2" type="ORF">G3I32_39815</name>
</gene>
<organism evidence="2 3">
    <name type="scientific">Streptomyces coelicoflavus</name>
    <dbReference type="NCBI Taxonomy" id="285562"/>
    <lineage>
        <taxon>Bacteria</taxon>
        <taxon>Bacillati</taxon>
        <taxon>Actinomycetota</taxon>
        <taxon>Actinomycetes</taxon>
        <taxon>Kitasatosporales</taxon>
        <taxon>Streptomycetaceae</taxon>
        <taxon>Streptomyces</taxon>
    </lineage>
</organism>
<dbReference type="EMBL" id="JAAGMA010001067">
    <property type="protein sequence ID" value="NEB14901.1"/>
    <property type="molecule type" value="Genomic_DNA"/>
</dbReference>
<evidence type="ECO:0000313" key="2">
    <source>
        <dbReference type="EMBL" id="NEB14901.1"/>
    </source>
</evidence>
<dbReference type="AlphaFoldDB" id="A0A7K3Q070"/>
<reference evidence="2 3" key="1">
    <citation type="submission" date="2020-01" db="EMBL/GenBank/DDBJ databases">
        <title>Insect and environment-associated Actinomycetes.</title>
        <authorList>
            <person name="Currrie C."/>
            <person name="Chevrette M."/>
            <person name="Carlson C."/>
            <person name="Stubbendieck R."/>
            <person name="Wendt-Pienkowski E."/>
        </authorList>
    </citation>
    <scope>NUCLEOTIDE SEQUENCE [LARGE SCALE GENOMIC DNA]</scope>
    <source>
        <strain evidence="2 3">SID14163</strain>
    </source>
</reference>
<evidence type="ECO:0000256" key="1">
    <source>
        <dbReference type="SAM" id="Phobius"/>
    </source>
</evidence>
<feature type="non-terminal residue" evidence="2">
    <location>
        <position position="75"/>
    </location>
</feature>
<dbReference type="Proteomes" id="UP000470446">
    <property type="component" value="Unassembled WGS sequence"/>
</dbReference>
<keyword evidence="1" id="KW-0812">Transmembrane</keyword>
<name>A0A7K3Q070_9ACTN</name>
<dbReference type="RefSeq" id="WP_164251359.1">
    <property type="nucleotide sequence ID" value="NZ_JAAGMA010001067.1"/>
</dbReference>
<proteinExistence type="predicted"/>